<keyword evidence="5" id="KW-1185">Reference proteome</keyword>
<dbReference type="Proteomes" id="UP000410492">
    <property type="component" value="Unassembled WGS sequence"/>
</dbReference>
<feature type="transmembrane region" description="Helical" evidence="3">
    <location>
        <begin position="219"/>
        <end position="237"/>
    </location>
</feature>
<feature type="non-terminal residue" evidence="4">
    <location>
        <position position="1"/>
    </location>
</feature>
<feature type="transmembrane region" description="Helical" evidence="3">
    <location>
        <begin position="166"/>
        <end position="187"/>
    </location>
</feature>
<dbReference type="PANTHER" id="PTHR11388:SF158">
    <property type="entry name" value="ORGANIC ANION TRANSPORTING POLYPEPTIDE 33EB"/>
    <property type="match status" value="1"/>
</dbReference>
<evidence type="ECO:0000313" key="4">
    <source>
        <dbReference type="EMBL" id="VEN46690.1"/>
    </source>
</evidence>
<reference evidence="4 5" key="1">
    <citation type="submission" date="2019-01" db="EMBL/GenBank/DDBJ databases">
        <authorList>
            <person name="Sayadi A."/>
        </authorList>
    </citation>
    <scope>NUCLEOTIDE SEQUENCE [LARGE SCALE GENOMIC DNA]</scope>
</reference>
<dbReference type="SUPFAM" id="SSF103473">
    <property type="entry name" value="MFS general substrate transporter"/>
    <property type="match status" value="1"/>
</dbReference>
<protein>
    <submittedName>
        <fullName evidence="4">Uncharacterized protein</fullName>
    </submittedName>
</protein>
<keyword evidence="3" id="KW-0472">Membrane</keyword>
<keyword evidence="3" id="KW-0812">Transmembrane</keyword>
<feature type="transmembrane region" description="Helical" evidence="3">
    <location>
        <begin position="310"/>
        <end position="328"/>
    </location>
</feature>
<feature type="transmembrane region" description="Helical" evidence="3">
    <location>
        <begin position="96"/>
        <end position="119"/>
    </location>
</feature>
<keyword evidence="1" id="KW-1015">Disulfide bond</keyword>
<feature type="transmembrane region" description="Helical" evidence="3">
    <location>
        <begin position="340"/>
        <end position="361"/>
    </location>
</feature>
<dbReference type="InterPro" id="IPR004156">
    <property type="entry name" value="OATP"/>
</dbReference>
<dbReference type="AlphaFoldDB" id="A0A653CI03"/>
<evidence type="ECO:0000256" key="2">
    <source>
        <dbReference type="SAM" id="MobiDB-lite"/>
    </source>
</evidence>
<evidence type="ECO:0000313" key="5">
    <source>
        <dbReference type="Proteomes" id="UP000410492"/>
    </source>
</evidence>
<gene>
    <name evidence="4" type="ORF">CALMAC_LOCUS8704</name>
</gene>
<feature type="region of interest" description="Disordered" evidence="2">
    <location>
        <begin position="484"/>
        <end position="504"/>
    </location>
</feature>
<proteinExistence type="predicted"/>
<keyword evidence="3" id="KW-1133">Transmembrane helix</keyword>
<organism evidence="4 5">
    <name type="scientific">Callosobruchus maculatus</name>
    <name type="common">Southern cowpea weevil</name>
    <name type="synonym">Pulse bruchid</name>
    <dbReference type="NCBI Taxonomy" id="64391"/>
    <lineage>
        <taxon>Eukaryota</taxon>
        <taxon>Metazoa</taxon>
        <taxon>Ecdysozoa</taxon>
        <taxon>Arthropoda</taxon>
        <taxon>Hexapoda</taxon>
        <taxon>Insecta</taxon>
        <taxon>Pterygota</taxon>
        <taxon>Neoptera</taxon>
        <taxon>Endopterygota</taxon>
        <taxon>Coleoptera</taxon>
        <taxon>Polyphaga</taxon>
        <taxon>Cucujiformia</taxon>
        <taxon>Chrysomeloidea</taxon>
        <taxon>Chrysomelidae</taxon>
        <taxon>Bruchinae</taxon>
        <taxon>Bruchini</taxon>
        <taxon>Callosobruchus</taxon>
    </lineage>
</organism>
<accession>A0A653CI03</accession>
<name>A0A653CI03_CALMS</name>
<dbReference type="GO" id="GO:0015347">
    <property type="term" value="F:sodium-independent organic anion transmembrane transporter activity"/>
    <property type="evidence" value="ECO:0007669"/>
    <property type="project" value="TreeGrafter"/>
</dbReference>
<dbReference type="PANTHER" id="PTHR11388">
    <property type="entry name" value="ORGANIC ANION TRANSPORTER"/>
    <property type="match status" value="1"/>
</dbReference>
<dbReference type="OrthoDB" id="5062115at2759"/>
<evidence type="ECO:0000256" key="1">
    <source>
        <dbReference type="ARBA" id="ARBA00023157"/>
    </source>
</evidence>
<dbReference type="GO" id="GO:0043252">
    <property type="term" value="P:sodium-independent organic anion transport"/>
    <property type="evidence" value="ECO:0007669"/>
    <property type="project" value="TreeGrafter"/>
</dbReference>
<feature type="region of interest" description="Disordered" evidence="2">
    <location>
        <begin position="524"/>
        <end position="560"/>
    </location>
</feature>
<dbReference type="EMBL" id="CAACVG010007709">
    <property type="protein sequence ID" value="VEN46690.1"/>
    <property type="molecule type" value="Genomic_DNA"/>
</dbReference>
<feature type="transmembrane region" description="Helical" evidence="3">
    <location>
        <begin position="29"/>
        <end position="49"/>
    </location>
</feature>
<dbReference type="GO" id="GO:0016323">
    <property type="term" value="C:basolateral plasma membrane"/>
    <property type="evidence" value="ECO:0007669"/>
    <property type="project" value="TreeGrafter"/>
</dbReference>
<sequence>ISGFILCNQNNTHTIVGTPRKHFTIDIHVILVQIFQVFVGLASTSYYSLGVTYIDDHITPQHSPGYIGMVFAAKAIGKQVGIYSSWCPFVMTSGNIFISSVWFSMVSLTLLFGVVTILFPKELPQLAIRRSVDSVVNLATGRHNTQQEPITDGFIKTLTRIVNNKFLMLNLMAYTLVQSALINFRLFEHAFNQSKYRSSLDMFATNFNESGLNQFTSHLLEQPIVAIFSVTTGLLLAKTRPKAKHLVTWNITVFLIIFMMFTSTVFWECLDTNDADVKIRHNVTYIKIEDSCINKNACKLIQALAQVNSVIIYGLMASVVMSNTVINIRSVDVRDIPVAIGLQTTFSGLVPYIFIRSIYYFSADGFFCLIEGENGCQYYSANLSIFLSTLTAALIFVAVLISLAILYVLQDIQLYQDKPEPCDSRDIDIVHLTMVDTTEGNAASHVPVAQVEIVSGPDGFTVRDLNVPTAGVDEVDFDSEAHKSLPITDLDKEEPEPEPSTSNTALRLYNVSLEDILDTLGDDFDSDFEDANEKPGTSTAKHDKDFEDDWDSPTPEKLSEEIRRKVPRRLEFPSFADIKQFSFRNRLAPIKEAHEIPEAGDNAGEEDFTSAIEMVVLKKKEDVKETYGDNMLE</sequence>
<feature type="transmembrane region" description="Helical" evidence="3">
    <location>
        <begin position="249"/>
        <end position="267"/>
    </location>
</feature>
<dbReference type="InterPro" id="IPR036259">
    <property type="entry name" value="MFS_trans_sf"/>
</dbReference>
<dbReference type="Pfam" id="PF03137">
    <property type="entry name" value="OATP"/>
    <property type="match status" value="1"/>
</dbReference>
<feature type="transmembrane region" description="Helical" evidence="3">
    <location>
        <begin position="381"/>
        <end position="409"/>
    </location>
</feature>
<evidence type="ECO:0000256" key="3">
    <source>
        <dbReference type="SAM" id="Phobius"/>
    </source>
</evidence>